<feature type="transmembrane region" description="Helical" evidence="1">
    <location>
        <begin position="21"/>
        <end position="43"/>
    </location>
</feature>
<name>A0A4R0NEJ3_9SPHI</name>
<accession>A0A4R0NEJ3</accession>
<keyword evidence="1" id="KW-0812">Transmembrane</keyword>
<evidence type="ECO:0000313" key="2">
    <source>
        <dbReference type="EMBL" id="TCC98860.1"/>
    </source>
</evidence>
<reference evidence="2 3" key="1">
    <citation type="submission" date="2019-02" db="EMBL/GenBank/DDBJ databases">
        <title>Pedobacter sp. RP-3-8 sp. nov., isolated from Arctic soil.</title>
        <authorList>
            <person name="Dahal R.H."/>
        </authorList>
    </citation>
    <scope>NUCLEOTIDE SEQUENCE [LARGE SCALE GENOMIC DNA]</scope>
    <source>
        <strain evidence="2 3">RP-3-8</strain>
    </source>
</reference>
<sequence>MLYFKVNKIVRRIINQLTDKPRVLFLIDGLGALLTAFFLFVVLRNFNDYVGMPIWILNSLSLIAVCFCVYSAACFFFLKQHWTPFIIGIGMANLLYCVLTFGILIIHFPIISIAGIAYFLVEIVLICGLVYIELKVAKTIRKKKMELC</sequence>
<gene>
    <name evidence="2" type="ORF">EZ444_04095</name>
</gene>
<keyword evidence="1" id="KW-0472">Membrane</keyword>
<dbReference type="EMBL" id="SJSM01000002">
    <property type="protein sequence ID" value="TCC98860.1"/>
    <property type="molecule type" value="Genomic_DNA"/>
</dbReference>
<protein>
    <submittedName>
        <fullName evidence="2">Uncharacterized protein</fullName>
    </submittedName>
</protein>
<feature type="transmembrane region" description="Helical" evidence="1">
    <location>
        <begin position="85"/>
        <end position="110"/>
    </location>
</feature>
<dbReference type="OrthoDB" id="680984at2"/>
<keyword evidence="3" id="KW-1185">Reference proteome</keyword>
<dbReference type="AlphaFoldDB" id="A0A4R0NEJ3"/>
<dbReference type="Proteomes" id="UP000291117">
    <property type="component" value="Unassembled WGS sequence"/>
</dbReference>
<organism evidence="2 3">
    <name type="scientific">Pedobacter hiemivivus</name>
    <dbReference type="NCBI Taxonomy" id="2530454"/>
    <lineage>
        <taxon>Bacteria</taxon>
        <taxon>Pseudomonadati</taxon>
        <taxon>Bacteroidota</taxon>
        <taxon>Sphingobacteriia</taxon>
        <taxon>Sphingobacteriales</taxon>
        <taxon>Sphingobacteriaceae</taxon>
        <taxon>Pedobacter</taxon>
    </lineage>
</organism>
<feature type="transmembrane region" description="Helical" evidence="1">
    <location>
        <begin position="116"/>
        <end position="134"/>
    </location>
</feature>
<evidence type="ECO:0000256" key="1">
    <source>
        <dbReference type="SAM" id="Phobius"/>
    </source>
</evidence>
<keyword evidence="1" id="KW-1133">Transmembrane helix</keyword>
<comment type="caution">
    <text evidence="2">The sequence shown here is derived from an EMBL/GenBank/DDBJ whole genome shotgun (WGS) entry which is preliminary data.</text>
</comment>
<proteinExistence type="predicted"/>
<evidence type="ECO:0000313" key="3">
    <source>
        <dbReference type="Proteomes" id="UP000291117"/>
    </source>
</evidence>
<feature type="transmembrane region" description="Helical" evidence="1">
    <location>
        <begin position="55"/>
        <end position="78"/>
    </location>
</feature>